<dbReference type="PANTHER" id="PTHR10293:SF72">
    <property type="entry name" value="MONOTHIOL GLUTAREDOXIN-S14, CHLOROPLASTIC"/>
    <property type="match status" value="1"/>
</dbReference>
<dbReference type="OrthoDB" id="415696at2759"/>
<dbReference type="CDD" id="cd03028">
    <property type="entry name" value="GRX_PICOT_like"/>
    <property type="match status" value="1"/>
</dbReference>
<evidence type="ECO:0000256" key="3">
    <source>
        <dbReference type="ARBA" id="ARBA00022723"/>
    </source>
</evidence>
<evidence type="ECO:0000256" key="4">
    <source>
        <dbReference type="ARBA" id="ARBA00023004"/>
    </source>
</evidence>
<dbReference type="GO" id="GO:0046872">
    <property type="term" value="F:metal ion binding"/>
    <property type="evidence" value="ECO:0007669"/>
    <property type="project" value="UniProtKB-KW"/>
</dbReference>
<proteinExistence type="inferred from homology"/>
<dbReference type="Gene3D" id="3.40.30.10">
    <property type="entry name" value="Glutaredoxin"/>
    <property type="match status" value="1"/>
</dbReference>
<keyword evidence="5" id="KW-0411">Iron-sulfur</keyword>
<sequence>MALRSVKTPFATPTAAVSSSIVNKPQSFRFASKPRASLAVYNNHHQPISITRSNLIPKLKPSSPAAKFRCSASSSSALTPQLRDTLEKLVNSEKVVLFMKGTRDFPMCGFSNTVVQILKNLNVPFEDVNILENEMLRQGLKEYSNWPTFPQLYIDGEFFGGCDITLEAFQSGELQEVVERAICS</sequence>
<accession>A0A6J0LLY5</accession>
<dbReference type="RefSeq" id="XP_018461007.1">
    <property type="nucleotide sequence ID" value="XM_018605505.2"/>
</dbReference>
<evidence type="ECO:0000256" key="5">
    <source>
        <dbReference type="ARBA" id="ARBA00023014"/>
    </source>
</evidence>
<dbReference type="FunFam" id="3.40.30.10:FF:000005">
    <property type="entry name" value="Glutaredoxin 5"/>
    <property type="match status" value="1"/>
</dbReference>
<evidence type="ECO:0000256" key="6">
    <source>
        <dbReference type="ARBA" id="ARBA00023284"/>
    </source>
</evidence>
<dbReference type="Pfam" id="PF00462">
    <property type="entry name" value="Glutaredoxin"/>
    <property type="match status" value="1"/>
</dbReference>
<keyword evidence="3" id="KW-0479">Metal-binding</keyword>
<name>A0A6J0LLY5_RAPSA</name>
<evidence type="ECO:0000256" key="2">
    <source>
        <dbReference type="ARBA" id="ARBA00022714"/>
    </source>
</evidence>
<reference evidence="9" key="2">
    <citation type="submission" date="2025-08" db="UniProtKB">
        <authorList>
            <consortium name="RefSeq"/>
        </authorList>
    </citation>
    <scope>IDENTIFICATION</scope>
    <source>
        <tissue evidence="9">Leaf</tissue>
    </source>
</reference>
<dbReference type="PANTHER" id="PTHR10293">
    <property type="entry name" value="GLUTAREDOXIN FAMILY MEMBER"/>
    <property type="match status" value="1"/>
</dbReference>
<dbReference type="InterPro" id="IPR002109">
    <property type="entry name" value="Glutaredoxin"/>
</dbReference>
<dbReference type="InterPro" id="IPR004480">
    <property type="entry name" value="Monothiol_GRX-rel"/>
</dbReference>
<evidence type="ECO:0000259" key="7">
    <source>
        <dbReference type="Pfam" id="PF00462"/>
    </source>
</evidence>
<evidence type="ECO:0000313" key="9">
    <source>
        <dbReference type="RefSeq" id="XP_018461007.1"/>
    </source>
</evidence>
<dbReference type="PROSITE" id="PS51354">
    <property type="entry name" value="GLUTAREDOXIN_2"/>
    <property type="match status" value="1"/>
</dbReference>
<evidence type="ECO:0000256" key="1">
    <source>
        <dbReference type="ARBA" id="ARBA00008983"/>
    </source>
</evidence>
<reference evidence="8" key="1">
    <citation type="journal article" date="2019" name="Database">
        <title>The radish genome database (RadishGD): an integrated information resource for radish genomics.</title>
        <authorList>
            <person name="Yu H.J."/>
            <person name="Baek S."/>
            <person name="Lee Y.J."/>
            <person name="Cho A."/>
            <person name="Mun J.H."/>
        </authorList>
    </citation>
    <scope>NUCLEOTIDE SEQUENCE [LARGE SCALE GENOMIC DNA]</scope>
    <source>
        <strain evidence="8">cv. WK10039</strain>
    </source>
</reference>
<dbReference type="SUPFAM" id="SSF52833">
    <property type="entry name" value="Thioredoxin-like"/>
    <property type="match status" value="1"/>
</dbReference>
<keyword evidence="8" id="KW-1185">Reference proteome</keyword>
<dbReference type="InterPro" id="IPR033658">
    <property type="entry name" value="GRX_PICOT-like"/>
</dbReference>
<dbReference type="Proteomes" id="UP000504610">
    <property type="component" value="Chromosome 7"/>
</dbReference>
<dbReference type="GeneID" id="108832015"/>
<feature type="domain" description="Glutaredoxin" evidence="7">
    <location>
        <begin position="95"/>
        <end position="158"/>
    </location>
</feature>
<evidence type="ECO:0000313" key="8">
    <source>
        <dbReference type="Proteomes" id="UP000504610"/>
    </source>
</evidence>
<dbReference type="NCBIfam" id="TIGR00365">
    <property type="entry name" value="Grx4 family monothiol glutaredoxin"/>
    <property type="match status" value="1"/>
</dbReference>
<dbReference type="GO" id="GO:0051537">
    <property type="term" value="F:2 iron, 2 sulfur cluster binding"/>
    <property type="evidence" value="ECO:0007669"/>
    <property type="project" value="UniProtKB-KW"/>
</dbReference>
<dbReference type="AlphaFoldDB" id="A0A6J0LLY5"/>
<comment type="similarity">
    <text evidence="1">Belongs to the glutaredoxin family. CGFS subfamily.</text>
</comment>
<dbReference type="InterPro" id="IPR036249">
    <property type="entry name" value="Thioredoxin-like_sf"/>
</dbReference>
<keyword evidence="2" id="KW-0001">2Fe-2S</keyword>
<keyword evidence="4" id="KW-0408">Iron</keyword>
<organism evidence="8 9">
    <name type="scientific">Raphanus sativus</name>
    <name type="common">Radish</name>
    <name type="synonym">Raphanus raphanistrum var. sativus</name>
    <dbReference type="NCBI Taxonomy" id="3726"/>
    <lineage>
        <taxon>Eukaryota</taxon>
        <taxon>Viridiplantae</taxon>
        <taxon>Streptophyta</taxon>
        <taxon>Embryophyta</taxon>
        <taxon>Tracheophyta</taxon>
        <taxon>Spermatophyta</taxon>
        <taxon>Magnoliopsida</taxon>
        <taxon>eudicotyledons</taxon>
        <taxon>Gunneridae</taxon>
        <taxon>Pentapetalae</taxon>
        <taxon>rosids</taxon>
        <taxon>malvids</taxon>
        <taxon>Brassicales</taxon>
        <taxon>Brassicaceae</taxon>
        <taxon>Brassiceae</taxon>
        <taxon>Raphanus</taxon>
    </lineage>
</organism>
<dbReference type="KEGG" id="rsz:108832015"/>
<keyword evidence="6" id="KW-0676">Redox-active center</keyword>
<protein>
    <submittedName>
        <fullName evidence="9">Monothiol glutaredoxin-S14, chloroplastic</fullName>
    </submittedName>
</protein>
<gene>
    <name evidence="9" type="primary">LOC108832015</name>
</gene>